<gene>
    <name evidence="1" type="ORF">IC006_0252</name>
    <name evidence="2" type="ORF">IC007_0234</name>
</gene>
<evidence type="ECO:0000313" key="1">
    <source>
        <dbReference type="EMBL" id="BBG22968.1"/>
    </source>
</evidence>
<accession>A0A510DZT5</accession>
<dbReference type="EMBL" id="AP018930">
    <property type="protein sequence ID" value="BBG25729.1"/>
    <property type="molecule type" value="Genomic_DNA"/>
</dbReference>
<dbReference type="AlphaFoldDB" id="A0A510DS14"/>
<dbReference type="Proteomes" id="UP000322983">
    <property type="component" value="Chromosome"/>
</dbReference>
<dbReference type="Proteomes" id="UP000325030">
    <property type="component" value="Chromosome"/>
</dbReference>
<evidence type="ECO:0000313" key="2">
    <source>
        <dbReference type="EMBL" id="BBG25729.1"/>
    </source>
</evidence>
<dbReference type="EMBL" id="AP018929">
    <property type="protein sequence ID" value="BBG22968.1"/>
    <property type="molecule type" value="Genomic_DNA"/>
</dbReference>
<organism evidence="1 3">
    <name type="scientific">Sulfuracidifex tepidarius</name>
    <dbReference type="NCBI Taxonomy" id="1294262"/>
    <lineage>
        <taxon>Archaea</taxon>
        <taxon>Thermoproteota</taxon>
        <taxon>Thermoprotei</taxon>
        <taxon>Sulfolobales</taxon>
        <taxon>Sulfolobaceae</taxon>
        <taxon>Sulfuracidifex</taxon>
    </lineage>
</organism>
<accession>A0A510DS14</accession>
<dbReference type="KEGG" id="step:IC006_0252"/>
<dbReference type="STRING" id="1294262.GCA_001316085_02712"/>
<name>A0A510DS14_9CREN</name>
<evidence type="ECO:0000313" key="3">
    <source>
        <dbReference type="Proteomes" id="UP000322983"/>
    </source>
</evidence>
<reference evidence="4" key="1">
    <citation type="submission" date="2018-09" db="EMBL/GenBank/DDBJ databases">
        <title>Complete Genome Sequencing of Sulfolobus sp. JCM 16834.</title>
        <authorList>
            <person name="Kato S."/>
            <person name="Itoh T."/>
            <person name="Ohkuma M."/>
        </authorList>
    </citation>
    <scope>NUCLEOTIDE SEQUENCE [LARGE SCALE GENOMIC DNA]</scope>
    <source>
        <strain evidence="4">IC-007</strain>
    </source>
</reference>
<evidence type="ECO:0000313" key="4">
    <source>
        <dbReference type="Proteomes" id="UP000325030"/>
    </source>
</evidence>
<sequence length="45" mass="5292">MKEMFCIFSKIFTFFQVWIKIEINALSLVLGNMMKTFNSGLNSLR</sequence>
<protein>
    <submittedName>
        <fullName evidence="1">Uncharacterized protein</fullName>
    </submittedName>
</protein>
<reference evidence="1 3" key="2">
    <citation type="journal article" date="2020" name="Int. J. Syst. Evol. Microbiol.">
        <title>Sulfuracidifex tepidarius gen. nov., sp. nov. and transfer of Sulfolobus metallicus Huber and Stetter 1992 to the genus Sulfuracidifex as Sulfuracidifex metallicus comb. nov.</title>
        <authorList>
            <person name="Itoh T."/>
            <person name="Miura T."/>
            <person name="Sakai H.D."/>
            <person name="Kato S."/>
            <person name="Ohkuma M."/>
            <person name="Takashina T."/>
        </authorList>
    </citation>
    <scope>NUCLEOTIDE SEQUENCE [LARGE SCALE GENOMIC DNA]</scope>
    <source>
        <strain evidence="1 3">IC-006</strain>
        <strain evidence="2">IC-007</strain>
    </source>
</reference>
<proteinExistence type="predicted"/>
<keyword evidence="3" id="KW-1185">Reference proteome</keyword>